<keyword evidence="1" id="KW-1133">Transmembrane helix</keyword>
<accession>C7NSM1</accession>
<reference evidence="2 3" key="1">
    <citation type="journal article" date="2009" name="Stand. Genomic Sci.">
        <title>Complete genome sequence of Halorhabdus utahensis type strain (AX-2).</title>
        <authorList>
            <person name="Anderson I."/>
            <person name="Tindall B.J."/>
            <person name="Pomrenke H."/>
            <person name="Goker M."/>
            <person name="Lapidus A."/>
            <person name="Nolan M."/>
            <person name="Copeland A."/>
            <person name="Glavina Del Rio T."/>
            <person name="Chen F."/>
            <person name="Tice H."/>
            <person name="Cheng J.F."/>
            <person name="Lucas S."/>
            <person name="Chertkov O."/>
            <person name="Bruce D."/>
            <person name="Brettin T."/>
            <person name="Detter J.C."/>
            <person name="Han C."/>
            <person name="Goodwin L."/>
            <person name="Land M."/>
            <person name="Hauser L."/>
            <person name="Chang Y.J."/>
            <person name="Jeffries C.D."/>
            <person name="Pitluck S."/>
            <person name="Pati A."/>
            <person name="Mavromatis K."/>
            <person name="Ivanova N."/>
            <person name="Ovchinnikova G."/>
            <person name="Chen A."/>
            <person name="Palaniappan K."/>
            <person name="Chain P."/>
            <person name="Rohde M."/>
            <person name="Bristow J."/>
            <person name="Eisen J.A."/>
            <person name="Markowitz V."/>
            <person name="Hugenholtz P."/>
            <person name="Kyrpides N.C."/>
            <person name="Klenk H.P."/>
        </authorList>
    </citation>
    <scope>NUCLEOTIDE SEQUENCE [LARGE SCALE GENOMIC DNA]</scope>
    <source>
        <strain evidence="3">DSM 12940 / JCM 11049 / AX-2</strain>
    </source>
</reference>
<dbReference type="EMBL" id="CP001687">
    <property type="protein sequence ID" value="ACV13137.1"/>
    <property type="molecule type" value="Genomic_DNA"/>
</dbReference>
<evidence type="ECO:0000313" key="3">
    <source>
        <dbReference type="Proteomes" id="UP000002071"/>
    </source>
</evidence>
<dbReference type="AlphaFoldDB" id="C7NSM1"/>
<dbReference type="RefSeq" id="WP_015790699.1">
    <property type="nucleotide sequence ID" value="NC_013158.1"/>
</dbReference>
<name>C7NSM1_HALUD</name>
<gene>
    <name evidence="2" type="ordered locus">Huta_2976</name>
</gene>
<dbReference type="KEGG" id="hut:Huta_2976"/>
<proteinExistence type="predicted"/>
<protein>
    <submittedName>
        <fullName evidence="2">Uncharacterized protein</fullName>
    </submittedName>
</protein>
<keyword evidence="1" id="KW-0472">Membrane</keyword>
<dbReference type="Proteomes" id="UP000002071">
    <property type="component" value="Chromosome"/>
</dbReference>
<dbReference type="NCBIfam" id="NF033493">
    <property type="entry name" value="MetS_like_NSS"/>
    <property type="match status" value="1"/>
</dbReference>
<dbReference type="GeneID" id="40924036"/>
<evidence type="ECO:0000313" key="2">
    <source>
        <dbReference type="EMBL" id="ACV13137.1"/>
    </source>
</evidence>
<sequence length="52" mass="5302">MTAIDPGALAMAVFGFVFLFGGLAVTLWIAFQSGGYGDGQSVDDDQGGEGDE</sequence>
<keyword evidence="1" id="KW-0812">Transmembrane</keyword>
<feature type="transmembrane region" description="Helical" evidence="1">
    <location>
        <begin position="7"/>
        <end position="31"/>
    </location>
</feature>
<dbReference type="HOGENOM" id="CLU_3075266_0_0_2"/>
<evidence type="ECO:0000256" key="1">
    <source>
        <dbReference type="SAM" id="Phobius"/>
    </source>
</evidence>
<organism evidence="2 3">
    <name type="scientific">Halorhabdus utahensis (strain DSM 12940 / JCM 11049 / AX-2)</name>
    <dbReference type="NCBI Taxonomy" id="519442"/>
    <lineage>
        <taxon>Archaea</taxon>
        <taxon>Methanobacteriati</taxon>
        <taxon>Methanobacteriota</taxon>
        <taxon>Stenosarchaea group</taxon>
        <taxon>Halobacteria</taxon>
        <taxon>Halobacteriales</taxon>
        <taxon>Haloarculaceae</taxon>
        <taxon>Halorhabdus</taxon>
    </lineage>
</organism>
<keyword evidence="3" id="KW-1185">Reference proteome</keyword>